<dbReference type="EMBL" id="CAUYUJ010019167">
    <property type="protein sequence ID" value="CAK0889056.1"/>
    <property type="molecule type" value="Genomic_DNA"/>
</dbReference>
<proteinExistence type="predicted"/>
<keyword evidence="3" id="KW-1185">Reference proteome</keyword>
<accession>A0ABN9WQR4</accession>
<name>A0ABN9WQR4_9DINO</name>
<feature type="compositionally biased region" description="Basic and acidic residues" evidence="1">
    <location>
        <begin position="35"/>
        <end position="47"/>
    </location>
</feature>
<evidence type="ECO:0000313" key="2">
    <source>
        <dbReference type="EMBL" id="CAK0889056.1"/>
    </source>
</evidence>
<dbReference type="Proteomes" id="UP001189429">
    <property type="component" value="Unassembled WGS sequence"/>
</dbReference>
<reference evidence="2" key="1">
    <citation type="submission" date="2023-10" db="EMBL/GenBank/DDBJ databases">
        <authorList>
            <person name="Chen Y."/>
            <person name="Shah S."/>
            <person name="Dougan E. K."/>
            <person name="Thang M."/>
            <person name="Chan C."/>
        </authorList>
    </citation>
    <scope>NUCLEOTIDE SEQUENCE [LARGE SCALE GENOMIC DNA]</scope>
</reference>
<organism evidence="2 3">
    <name type="scientific">Prorocentrum cordatum</name>
    <dbReference type="NCBI Taxonomy" id="2364126"/>
    <lineage>
        <taxon>Eukaryota</taxon>
        <taxon>Sar</taxon>
        <taxon>Alveolata</taxon>
        <taxon>Dinophyceae</taxon>
        <taxon>Prorocentrales</taxon>
        <taxon>Prorocentraceae</taxon>
        <taxon>Prorocentrum</taxon>
    </lineage>
</organism>
<evidence type="ECO:0000313" key="3">
    <source>
        <dbReference type="Proteomes" id="UP001189429"/>
    </source>
</evidence>
<evidence type="ECO:0000256" key="1">
    <source>
        <dbReference type="SAM" id="MobiDB-lite"/>
    </source>
</evidence>
<protein>
    <submittedName>
        <fullName evidence="2">Uncharacterized protein</fullName>
    </submittedName>
</protein>
<comment type="caution">
    <text evidence="2">The sequence shown here is derived from an EMBL/GenBank/DDBJ whole genome shotgun (WGS) entry which is preliminary data.</text>
</comment>
<gene>
    <name evidence="2" type="ORF">PCOR1329_LOCUS69709</name>
</gene>
<feature type="region of interest" description="Disordered" evidence="1">
    <location>
        <begin position="1"/>
        <end position="58"/>
    </location>
</feature>
<sequence length="138" mass="15584">MTDFETDVGPLPERGLDHHGSSADILQGQMEREDENIAKQDEQEESTRVGFTSGPKGECTEMRLEEVGSEAATQELEATTEMNHKEVDIEGWLDEPAETTEMHREGVGSELRANGSEVMPLVPLERFERHAHRHRLCR</sequence>